<dbReference type="PANTHER" id="PTHR35007:SF3">
    <property type="entry name" value="POSSIBLE CONSERVED ALANINE RICH MEMBRANE PROTEIN"/>
    <property type="match status" value="1"/>
</dbReference>
<comment type="subcellular location">
    <subcellularLocation>
        <location evidence="1">Cell membrane</location>
        <topology evidence="1">Multi-pass membrane protein</topology>
    </subcellularLocation>
</comment>
<keyword evidence="5 6" id="KW-0472">Membrane</keyword>
<dbReference type="EMBL" id="BAABHM010000013">
    <property type="protein sequence ID" value="GAA4708068.1"/>
    <property type="molecule type" value="Genomic_DNA"/>
</dbReference>
<feature type="transmembrane region" description="Helical" evidence="6">
    <location>
        <begin position="52"/>
        <end position="85"/>
    </location>
</feature>
<feature type="transmembrane region" description="Helical" evidence="6">
    <location>
        <begin position="218"/>
        <end position="237"/>
    </location>
</feature>
<keyword evidence="2" id="KW-1003">Cell membrane</keyword>
<proteinExistence type="predicted"/>
<sequence>MTMWLAITTGALIGLSVFFLVAWWRAWALLPRPGTWHRSRLARVSRRSWMLIGAGLVGGIVVWTVTGMLLALVGIPAAVIGLPALLSNRAETDQIARLDAMAEWCRSLAGVITVGIGLEQALRDSQRAAPAPIKKPVEQLVHRVDARWDTEAAVRAFAEDLHDPTGDLIAIELSLAARRRGTGLAAMLEAVADSAAADVRSRRQVAADRAKSRATARWVTILFVGVLVALAFSGEYAEPYTTVLGQVVLAALIGAYLGTLVWLDRIARGKPPARSLGVQARAERDRRVRATVLTSPVPSAPVGAWGGAS</sequence>
<protein>
    <recommendedName>
        <fullName evidence="7">Type II secretion system protein GspF domain-containing protein</fullName>
    </recommendedName>
</protein>
<dbReference type="InterPro" id="IPR018076">
    <property type="entry name" value="T2SS_GspF_dom"/>
</dbReference>
<dbReference type="Proteomes" id="UP001500843">
    <property type="component" value="Unassembled WGS sequence"/>
</dbReference>
<comment type="caution">
    <text evidence="8">The sequence shown here is derived from an EMBL/GenBank/DDBJ whole genome shotgun (WGS) entry which is preliminary data.</text>
</comment>
<evidence type="ECO:0000256" key="3">
    <source>
        <dbReference type="ARBA" id="ARBA00022692"/>
    </source>
</evidence>
<dbReference type="Pfam" id="PF00482">
    <property type="entry name" value="T2SSF"/>
    <property type="match status" value="1"/>
</dbReference>
<evidence type="ECO:0000256" key="5">
    <source>
        <dbReference type="ARBA" id="ARBA00023136"/>
    </source>
</evidence>
<organism evidence="8 9">
    <name type="scientific">Promicromonospora umidemergens</name>
    <dbReference type="NCBI Taxonomy" id="629679"/>
    <lineage>
        <taxon>Bacteria</taxon>
        <taxon>Bacillati</taxon>
        <taxon>Actinomycetota</taxon>
        <taxon>Actinomycetes</taxon>
        <taxon>Micrococcales</taxon>
        <taxon>Promicromonosporaceae</taxon>
        <taxon>Promicromonospora</taxon>
    </lineage>
</organism>
<feature type="domain" description="Type II secretion system protein GspF" evidence="7">
    <location>
        <begin position="104"/>
        <end position="230"/>
    </location>
</feature>
<evidence type="ECO:0000256" key="2">
    <source>
        <dbReference type="ARBA" id="ARBA00022475"/>
    </source>
</evidence>
<name>A0ABP8XJC6_9MICO</name>
<evidence type="ECO:0000256" key="4">
    <source>
        <dbReference type="ARBA" id="ARBA00022989"/>
    </source>
</evidence>
<keyword evidence="9" id="KW-1185">Reference proteome</keyword>
<evidence type="ECO:0000313" key="9">
    <source>
        <dbReference type="Proteomes" id="UP001500843"/>
    </source>
</evidence>
<evidence type="ECO:0000256" key="6">
    <source>
        <dbReference type="SAM" id="Phobius"/>
    </source>
</evidence>
<feature type="transmembrane region" description="Helical" evidence="6">
    <location>
        <begin position="243"/>
        <end position="263"/>
    </location>
</feature>
<gene>
    <name evidence="8" type="ORF">GCM10023198_33290</name>
</gene>
<evidence type="ECO:0000256" key="1">
    <source>
        <dbReference type="ARBA" id="ARBA00004651"/>
    </source>
</evidence>
<accession>A0ABP8XJC6</accession>
<evidence type="ECO:0000259" key="7">
    <source>
        <dbReference type="Pfam" id="PF00482"/>
    </source>
</evidence>
<dbReference type="PANTHER" id="PTHR35007">
    <property type="entry name" value="INTEGRAL MEMBRANE PROTEIN-RELATED"/>
    <property type="match status" value="1"/>
</dbReference>
<keyword evidence="4 6" id="KW-1133">Transmembrane helix</keyword>
<evidence type="ECO:0000313" key="8">
    <source>
        <dbReference type="EMBL" id="GAA4708068.1"/>
    </source>
</evidence>
<reference evidence="9" key="1">
    <citation type="journal article" date="2019" name="Int. J. Syst. Evol. Microbiol.">
        <title>The Global Catalogue of Microorganisms (GCM) 10K type strain sequencing project: providing services to taxonomists for standard genome sequencing and annotation.</title>
        <authorList>
            <consortium name="The Broad Institute Genomics Platform"/>
            <consortium name="The Broad Institute Genome Sequencing Center for Infectious Disease"/>
            <person name="Wu L."/>
            <person name="Ma J."/>
        </authorList>
    </citation>
    <scope>NUCLEOTIDE SEQUENCE [LARGE SCALE GENOMIC DNA]</scope>
    <source>
        <strain evidence="9">JCM 17975</strain>
    </source>
</reference>
<keyword evidence="3 6" id="KW-0812">Transmembrane</keyword>